<reference evidence="1" key="1">
    <citation type="submission" date="2021-06" db="EMBL/GenBank/DDBJ databases">
        <authorList>
            <person name="Kallberg Y."/>
            <person name="Tangrot J."/>
            <person name="Rosling A."/>
        </authorList>
    </citation>
    <scope>NUCLEOTIDE SEQUENCE</scope>
    <source>
        <strain evidence="1">IN212</strain>
    </source>
</reference>
<protein>
    <submittedName>
        <fullName evidence="1">6936_t:CDS:1</fullName>
    </submittedName>
</protein>
<dbReference type="Proteomes" id="UP000789396">
    <property type="component" value="Unassembled WGS sequence"/>
</dbReference>
<comment type="caution">
    <text evidence="1">The sequence shown here is derived from an EMBL/GenBank/DDBJ whole genome shotgun (WGS) entry which is preliminary data.</text>
</comment>
<feature type="non-terminal residue" evidence="1">
    <location>
        <position position="41"/>
    </location>
</feature>
<evidence type="ECO:0000313" key="2">
    <source>
        <dbReference type="Proteomes" id="UP000789396"/>
    </source>
</evidence>
<keyword evidence="2" id="KW-1185">Reference proteome</keyword>
<dbReference type="EMBL" id="CAJVPZ010071422">
    <property type="protein sequence ID" value="CAG8800607.1"/>
    <property type="molecule type" value="Genomic_DNA"/>
</dbReference>
<dbReference type="AlphaFoldDB" id="A0A9N9JYY1"/>
<gene>
    <name evidence="1" type="ORF">RFULGI_LOCUS17678</name>
</gene>
<feature type="non-terminal residue" evidence="1">
    <location>
        <position position="1"/>
    </location>
</feature>
<organism evidence="1 2">
    <name type="scientific">Racocetra fulgida</name>
    <dbReference type="NCBI Taxonomy" id="60492"/>
    <lineage>
        <taxon>Eukaryota</taxon>
        <taxon>Fungi</taxon>
        <taxon>Fungi incertae sedis</taxon>
        <taxon>Mucoromycota</taxon>
        <taxon>Glomeromycotina</taxon>
        <taxon>Glomeromycetes</taxon>
        <taxon>Diversisporales</taxon>
        <taxon>Gigasporaceae</taxon>
        <taxon>Racocetra</taxon>
    </lineage>
</organism>
<sequence length="41" mass="4725">STAFSSEQTSDKQRKLAGRLFDPVWNHFNQIEKKKSGHYSA</sequence>
<name>A0A9N9JYY1_9GLOM</name>
<accession>A0A9N9JYY1</accession>
<proteinExistence type="predicted"/>
<evidence type="ECO:0000313" key="1">
    <source>
        <dbReference type="EMBL" id="CAG8800607.1"/>
    </source>
</evidence>